<keyword evidence="3" id="KW-1003">Cell membrane</keyword>
<feature type="non-terminal residue" evidence="13">
    <location>
        <position position="1"/>
    </location>
</feature>
<evidence type="ECO:0000256" key="2">
    <source>
        <dbReference type="ARBA" id="ARBA00008684"/>
    </source>
</evidence>
<dbReference type="SUPFAM" id="SSF56112">
    <property type="entry name" value="Protein kinase-like (PK-like)"/>
    <property type="match status" value="1"/>
</dbReference>
<dbReference type="InterPro" id="IPR000719">
    <property type="entry name" value="Prot_kinase_dom"/>
</dbReference>
<keyword evidence="10" id="KW-0449">Lipoprotein</keyword>
<keyword evidence="7" id="KW-0418">Kinase</keyword>
<keyword evidence="4" id="KW-0723">Serine/threonine-protein kinase</keyword>
<organism evidence="13 14">
    <name type="scientific">Cuscuta europaea</name>
    <name type="common">European dodder</name>
    <dbReference type="NCBI Taxonomy" id="41803"/>
    <lineage>
        <taxon>Eukaryota</taxon>
        <taxon>Viridiplantae</taxon>
        <taxon>Streptophyta</taxon>
        <taxon>Embryophyta</taxon>
        <taxon>Tracheophyta</taxon>
        <taxon>Spermatophyta</taxon>
        <taxon>Magnoliopsida</taxon>
        <taxon>eudicotyledons</taxon>
        <taxon>Gunneridae</taxon>
        <taxon>Pentapetalae</taxon>
        <taxon>asterids</taxon>
        <taxon>lamiids</taxon>
        <taxon>Solanales</taxon>
        <taxon>Convolvulaceae</taxon>
        <taxon>Cuscuteae</taxon>
        <taxon>Cuscuta</taxon>
        <taxon>Cuscuta subgen. Cuscuta</taxon>
    </lineage>
</organism>
<dbReference type="EMBL" id="CAMAPE010000002">
    <property type="protein sequence ID" value="CAH9051956.1"/>
    <property type="molecule type" value="Genomic_DNA"/>
</dbReference>
<keyword evidence="9" id="KW-0472">Membrane</keyword>
<dbReference type="AlphaFoldDB" id="A0A9P0YFI7"/>
<dbReference type="FunFam" id="1.10.510.10:FF:000032">
    <property type="entry name" value="Serine/threonine-protein kinase PBS1"/>
    <property type="match status" value="1"/>
</dbReference>
<dbReference type="PANTHER" id="PTHR47985:SF17">
    <property type="entry name" value="SERINE_THREONINE-PROTEIN KINASE CDL1-LIKE"/>
    <property type="match status" value="1"/>
</dbReference>
<dbReference type="FunFam" id="3.30.200.20:FF:000015">
    <property type="entry name" value="Somatic embryogenesis receptor kinase 1"/>
    <property type="match status" value="1"/>
</dbReference>
<evidence type="ECO:0000256" key="6">
    <source>
        <dbReference type="ARBA" id="ARBA00022741"/>
    </source>
</evidence>
<dbReference type="GO" id="GO:0005886">
    <property type="term" value="C:plasma membrane"/>
    <property type="evidence" value="ECO:0007669"/>
    <property type="project" value="UniProtKB-SubCell"/>
</dbReference>
<dbReference type="Gene3D" id="3.30.200.20">
    <property type="entry name" value="Phosphorylase Kinase, domain 1"/>
    <property type="match status" value="1"/>
</dbReference>
<accession>A0A9P0YFI7</accession>
<evidence type="ECO:0000256" key="10">
    <source>
        <dbReference type="ARBA" id="ARBA00023288"/>
    </source>
</evidence>
<keyword evidence="5" id="KW-0808">Transferase</keyword>
<dbReference type="GO" id="GO:0004674">
    <property type="term" value="F:protein serine/threonine kinase activity"/>
    <property type="evidence" value="ECO:0007669"/>
    <property type="project" value="UniProtKB-KW"/>
</dbReference>
<evidence type="ECO:0000313" key="14">
    <source>
        <dbReference type="Proteomes" id="UP001152484"/>
    </source>
</evidence>
<keyword evidence="14" id="KW-1185">Reference proteome</keyword>
<evidence type="ECO:0000256" key="4">
    <source>
        <dbReference type="ARBA" id="ARBA00022527"/>
    </source>
</evidence>
<dbReference type="Gene3D" id="1.10.510.10">
    <property type="entry name" value="Transferase(Phosphotransferase) domain 1"/>
    <property type="match status" value="1"/>
</dbReference>
<gene>
    <name evidence="13" type="ORF">CEURO_LOCUS266</name>
</gene>
<evidence type="ECO:0000256" key="8">
    <source>
        <dbReference type="ARBA" id="ARBA00022840"/>
    </source>
</evidence>
<evidence type="ECO:0000313" key="13">
    <source>
        <dbReference type="EMBL" id="CAH9051956.1"/>
    </source>
</evidence>
<keyword evidence="6" id="KW-0547">Nucleotide-binding</keyword>
<dbReference type="PIRSF" id="PIRSF000654">
    <property type="entry name" value="Integrin-linked_kinase"/>
    <property type="match status" value="1"/>
</dbReference>
<comment type="similarity">
    <text evidence="2">Belongs to the protein kinase superfamily. Ser/Thr protein kinase family.</text>
</comment>
<dbReference type="OrthoDB" id="4062651at2759"/>
<dbReference type="Pfam" id="PF07714">
    <property type="entry name" value="PK_Tyr_Ser-Thr"/>
    <property type="match status" value="1"/>
</dbReference>
<dbReference type="InterPro" id="IPR011009">
    <property type="entry name" value="Kinase-like_dom_sf"/>
</dbReference>
<name>A0A9P0YFI7_CUSEU</name>
<dbReference type="PROSITE" id="PS50011">
    <property type="entry name" value="PROTEIN_KINASE_DOM"/>
    <property type="match status" value="1"/>
</dbReference>
<keyword evidence="8" id="KW-0067">ATP-binding</keyword>
<dbReference type="GO" id="GO:0005524">
    <property type="term" value="F:ATP binding"/>
    <property type="evidence" value="ECO:0007669"/>
    <property type="project" value="UniProtKB-KW"/>
</dbReference>
<dbReference type="PANTHER" id="PTHR47985">
    <property type="entry name" value="OS07G0668900 PROTEIN"/>
    <property type="match status" value="1"/>
</dbReference>
<protein>
    <recommendedName>
        <fullName evidence="12">Protein kinase domain-containing protein</fullName>
    </recommendedName>
</protein>
<evidence type="ECO:0000256" key="1">
    <source>
        <dbReference type="ARBA" id="ARBA00004193"/>
    </source>
</evidence>
<sequence length="362" mass="39498">MHAYMAAECSTTTPPEVIPPPPAVADNNKQQAVDKGSVESGNSNAKTFTFRELASATKNFRQECLIGEGGFGKVFKGTLPNGEVVTVKRLDRTGAHNSKEFSVEVLVLTLLSHPNLLNLIGYCADGEQRLLVYEYMPIGCLQTHLFDIPEHKEPLNWSTRMKIASGIAQGLEYLHEKANPPIIYRDLKSSAILLDEDYNPKLSDYGLAKLEGGGGSNTLLKPRVMGTGYCAPEYERTGELTLKSDVYSFGVVLVELISGRRAVDTARPIDQQNLVEWARPIFRDPKRFSEMADPLMKNAFPMTSLNQAVGVAAMCLQEEASVRPLFGDVVAALSFLAAAPIEEPPVPAAPLLDPNQPSPENP</sequence>
<evidence type="ECO:0000256" key="11">
    <source>
        <dbReference type="SAM" id="MobiDB-lite"/>
    </source>
</evidence>
<evidence type="ECO:0000256" key="3">
    <source>
        <dbReference type="ARBA" id="ARBA00022475"/>
    </source>
</evidence>
<dbReference type="CDD" id="cd14066">
    <property type="entry name" value="STKc_IRAK"/>
    <property type="match status" value="1"/>
</dbReference>
<reference evidence="13" key="1">
    <citation type="submission" date="2022-07" db="EMBL/GenBank/DDBJ databases">
        <authorList>
            <person name="Macas J."/>
            <person name="Novak P."/>
            <person name="Neumann P."/>
        </authorList>
    </citation>
    <scope>NUCLEOTIDE SEQUENCE</scope>
</reference>
<feature type="region of interest" description="Disordered" evidence="11">
    <location>
        <begin position="1"/>
        <end position="20"/>
    </location>
</feature>
<evidence type="ECO:0000256" key="5">
    <source>
        <dbReference type="ARBA" id="ARBA00022679"/>
    </source>
</evidence>
<evidence type="ECO:0000256" key="9">
    <source>
        <dbReference type="ARBA" id="ARBA00023136"/>
    </source>
</evidence>
<dbReference type="Proteomes" id="UP001152484">
    <property type="component" value="Unassembled WGS sequence"/>
</dbReference>
<feature type="domain" description="Protein kinase" evidence="12">
    <location>
        <begin position="60"/>
        <end position="336"/>
    </location>
</feature>
<comment type="subcellular location">
    <subcellularLocation>
        <location evidence="1">Cell membrane</location>
        <topology evidence="1">Lipid-anchor</topology>
    </subcellularLocation>
</comment>
<comment type="caution">
    <text evidence="13">The sequence shown here is derived from an EMBL/GenBank/DDBJ whole genome shotgun (WGS) entry which is preliminary data.</text>
</comment>
<dbReference type="InterPro" id="IPR001245">
    <property type="entry name" value="Ser-Thr/Tyr_kinase_cat_dom"/>
</dbReference>
<evidence type="ECO:0000256" key="7">
    <source>
        <dbReference type="ARBA" id="ARBA00022777"/>
    </source>
</evidence>
<proteinExistence type="inferred from homology"/>
<evidence type="ECO:0000259" key="12">
    <source>
        <dbReference type="PROSITE" id="PS50011"/>
    </source>
</evidence>